<dbReference type="Gene3D" id="1.20.1730.10">
    <property type="entry name" value="Sodium/glucose cotransporter"/>
    <property type="match status" value="1"/>
</dbReference>
<dbReference type="InterPro" id="IPR050277">
    <property type="entry name" value="Sodium:Solute_Symporter"/>
</dbReference>
<gene>
    <name evidence="11" type="ordered locus">Namu_1155</name>
</gene>
<protein>
    <submittedName>
        <fullName evidence="11">Na+/solute symporter</fullName>
    </submittedName>
</protein>
<dbReference type="InterPro" id="IPR038377">
    <property type="entry name" value="Na/Glc_symporter_sf"/>
</dbReference>
<dbReference type="PROSITE" id="PS50283">
    <property type="entry name" value="NA_SOLUT_SYMP_3"/>
    <property type="match status" value="1"/>
</dbReference>
<feature type="transmembrane region" description="Helical" evidence="10">
    <location>
        <begin position="266"/>
        <end position="287"/>
    </location>
</feature>
<evidence type="ECO:0000256" key="9">
    <source>
        <dbReference type="RuleBase" id="RU362091"/>
    </source>
</evidence>
<feature type="transmembrane region" description="Helical" evidence="10">
    <location>
        <begin position="186"/>
        <end position="204"/>
    </location>
</feature>
<reference evidence="11 12" key="2">
    <citation type="journal article" date="2010" name="Stand. Genomic Sci.">
        <title>Complete genome sequence of Nakamurella multipartita type strain (Y-104).</title>
        <authorList>
            <person name="Tice H."/>
            <person name="Mayilraj S."/>
            <person name="Sims D."/>
            <person name="Lapidus A."/>
            <person name="Nolan M."/>
            <person name="Lucas S."/>
            <person name="Glavina Del Rio T."/>
            <person name="Copeland A."/>
            <person name="Cheng J.F."/>
            <person name="Meincke L."/>
            <person name="Bruce D."/>
            <person name="Goodwin L."/>
            <person name="Pitluck S."/>
            <person name="Ivanova N."/>
            <person name="Mavromatis K."/>
            <person name="Ovchinnikova G."/>
            <person name="Pati A."/>
            <person name="Chen A."/>
            <person name="Palaniappan K."/>
            <person name="Land M."/>
            <person name="Hauser L."/>
            <person name="Chang Y.J."/>
            <person name="Jeffries C.D."/>
            <person name="Detter J.C."/>
            <person name="Brettin T."/>
            <person name="Rohde M."/>
            <person name="Goker M."/>
            <person name="Bristow J."/>
            <person name="Eisen J.A."/>
            <person name="Markowitz V."/>
            <person name="Hugenholtz P."/>
            <person name="Kyrpides N.C."/>
            <person name="Klenk H.P."/>
            <person name="Chen F."/>
        </authorList>
    </citation>
    <scope>NUCLEOTIDE SEQUENCE [LARGE SCALE GENOMIC DNA]</scope>
    <source>
        <strain evidence="12">ATCC 700099 / DSM 44233 / CIP 104796 / JCM 9543 / NBRC 105858 / Y-104</strain>
    </source>
</reference>
<dbReference type="PANTHER" id="PTHR48086:SF6">
    <property type="entry name" value="CATION_ACETATE SYMPORTER ACTP"/>
    <property type="match status" value="1"/>
</dbReference>
<dbReference type="CDD" id="cd11480">
    <property type="entry name" value="SLC5sbd_u4"/>
    <property type="match status" value="1"/>
</dbReference>
<keyword evidence="8 10" id="KW-0472">Membrane</keyword>
<sequence length="495" mass="50838" precursor="true">MTPDGSTLSLVAITLVVVLTGMVGAYGVRFARTTNDFLVASRTVRPAWNAAAISGEYLSAASFLGVAGLIAVYGPDALWYPVGFTAGYLALQLFVAAPLRRSGAYTVPDFAEIRWGSRRLRALATALVLAIAWLYMVPLLHGAGLVLQEVTGLPRWVGVTVVAVVVTINVVAGGMRSITLVQALQYWFKLVAIALPVLVAYALTRPGVAQLFTGEWANAGTGLGAGESAPEIYSLMLATFLGTMGLPHVLVRFYTNVDGGSARATTVRVIALLGVFYAFPTLAGVLMHQLMPPPAPGQADTLLLGLPAQVVGGVLGAVLAALVAAGAIAAFLSTSSGLVVAAAGVLSTDVLRGRVRDFRAAAVVAGLVPLAIALPTTSVDISRVVGMAFAVAASTFCPLLVLGIWWRGLTTAGAVAGLLVGGVASLGSLVTWVVFPAVQTGSLESLLGQPAVYSVPASFATMVVVSLVTRSSVTPRADAVLAQLHLPSAARRVGA</sequence>
<organism evidence="11 12">
    <name type="scientific">Nakamurella multipartita (strain ATCC 700099 / DSM 44233 / CIP 104796 / JCM 9543 / NBRC 105858 / Y-104)</name>
    <name type="common">Microsphaera multipartita</name>
    <dbReference type="NCBI Taxonomy" id="479431"/>
    <lineage>
        <taxon>Bacteria</taxon>
        <taxon>Bacillati</taxon>
        <taxon>Actinomycetota</taxon>
        <taxon>Actinomycetes</taxon>
        <taxon>Nakamurellales</taxon>
        <taxon>Nakamurellaceae</taxon>
        <taxon>Nakamurella</taxon>
    </lineage>
</organism>
<dbReference type="InParanoid" id="C8XCJ7"/>
<evidence type="ECO:0000256" key="5">
    <source>
        <dbReference type="ARBA" id="ARBA00022692"/>
    </source>
</evidence>
<dbReference type="Pfam" id="PF00474">
    <property type="entry name" value="SSF"/>
    <property type="match status" value="1"/>
</dbReference>
<evidence type="ECO:0000256" key="10">
    <source>
        <dbReference type="SAM" id="Phobius"/>
    </source>
</evidence>
<dbReference type="eggNOG" id="COG4147">
    <property type="taxonomic scope" value="Bacteria"/>
</dbReference>
<dbReference type="GO" id="GO:0005886">
    <property type="term" value="C:plasma membrane"/>
    <property type="evidence" value="ECO:0007669"/>
    <property type="project" value="UniProtKB-SubCell"/>
</dbReference>
<reference evidence="12" key="1">
    <citation type="submission" date="2009-09" db="EMBL/GenBank/DDBJ databases">
        <title>The complete genome of Nakamurella multipartita DSM 44233.</title>
        <authorList>
            <consortium name="US DOE Joint Genome Institute (JGI-PGF)"/>
            <person name="Lucas S."/>
            <person name="Copeland A."/>
            <person name="Lapidus A."/>
            <person name="Glavina del Rio T."/>
            <person name="Dalin E."/>
            <person name="Tice H."/>
            <person name="Bruce D."/>
            <person name="Goodwin L."/>
            <person name="Pitluck S."/>
            <person name="Kyrpides N."/>
            <person name="Mavromatis K."/>
            <person name="Ivanova N."/>
            <person name="Ovchinnikova G."/>
            <person name="Sims D."/>
            <person name="Meincke L."/>
            <person name="Brettin T."/>
            <person name="Detter J.C."/>
            <person name="Han C."/>
            <person name="Larimer F."/>
            <person name="Land M."/>
            <person name="Hauser L."/>
            <person name="Markowitz V."/>
            <person name="Cheng J.-F."/>
            <person name="Hugenholtz P."/>
            <person name="Woyke T."/>
            <person name="Wu D."/>
            <person name="Klenk H.-P."/>
            <person name="Eisen J.A."/>
        </authorList>
    </citation>
    <scope>NUCLEOTIDE SEQUENCE [LARGE SCALE GENOMIC DNA]</scope>
    <source>
        <strain evidence="12">ATCC 700099 / DSM 44233 / CIP 104796 / JCM 9543 / NBRC 105858 / Y-104</strain>
    </source>
</reference>
<comment type="subcellular location">
    <subcellularLocation>
        <location evidence="1">Cell membrane</location>
        <topology evidence="1">Multi-pass membrane protein</topology>
    </subcellularLocation>
</comment>
<evidence type="ECO:0000256" key="1">
    <source>
        <dbReference type="ARBA" id="ARBA00004651"/>
    </source>
</evidence>
<evidence type="ECO:0000256" key="6">
    <source>
        <dbReference type="ARBA" id="ARBA00022847"/>
    </source>
</evidence>
<accession>C8XCJ7</accession>
<keyword evidence="6" id="KW-0769">Symport</keyword>
<name>C8XCJ7_NAKMY</name>
<dbReference type="RefSeq" id="WP_015746476.1">
    <property type="nucleotide sequence ID" value="NC_013235.1"/>
</dbReference>
<dbReference type="InterPro" id="IPR001734">
    <property type="entry name" value="Na/solute_symporter"/>
</dbReference>
<dbReference type="PANTHER" id="PTHR48086">
    <property type="entry name" value="SODIUM/PROLINE SYMPORTER-RELATED"/>
    <property type="match status" value="1"/>
</dbReference>
<evidence type="ECO:0000313" key="11">
    <source>
        <dbReference type="EMBL" id="ACV77562.1"/>
    </source>
</evidence>
<dbReference type="OrthoDB" id="9764416at2"/>
<keyword evidence="12" id="KW-1185">Reference proteome</keyword>
<feature type="transmembrane region" description="Helical" evidence="10">
    <location>
        <begin position="120"/>
        <end position="136"/>
    </location>
</feature>
<feature type="transmembrane region" description="Helical" evidence="10">
    <location>
        <begin position="384"/>
        <end position="406"/>
    </location>
</feature>
<feature type="transmembrane region" description="Helical" evidence="10">
    <location>
        <begin position="48"/>
        <end position="72"/>
    </location>
</feature>
<dbReference type="GO" id="GO:0015293">
    <property type="term" value="F:symporter activity"/>
    <property type="evidence" value="ECO:0007669"/>
    <property type="project" value="UniProtKB-KW"/>
</dbReference>
<feature type="transmembrane region" description="Helical" evidence="10">
    <location>
        <begin position="78"/>
        <end position="99"/>
    </location>
</feature>
<evidence type="ECO:0000313" key="12">
    <source>
        <dbReference type="Proteomes" id="UP000002218"/>
    </source>
</evidence>
<feature type="transmembrane region" description="Helical" evidence="10">
    <location>
        <begin position="413"/>
        <end position="435"/>
    </location>
</feature>
<proteinExistence type="inferred from homology"/>
<dbReference type="HOGENOM" id="CLU_018808_8_1_11"/>
<evidence type="ECO:0000256" key="3">
    <source>
        <dbReference type="ARBA" id="ARBA00022448"/>
    </source>
</evidence>
<dbReference type="GO" id="GO:0006847">
    <property type="term" value="P:plasma membrane acetate transport"/>
    <property type="evidence" value="ECO:0007669"/>
    <property type="project" value="TreeGrafter"/>
</dbReference>
<feature type="transmembrane region" description="Helical" evidence="10">
    <location>
        <begin position="156"/>
        <end position="174"/>
    </location>
</feature>
<dbReference type="Proteomes" id="UP000002218">
    <property type="component" value="Chromosome"/>
</dbReference>
<dbReference type="EMBL" id="CP001737">
    <property type="protein sequence ID" value="ACV77562.1"/>
    <property type="molecule type" value="Genomic_DNA"/>
</dbReference>
<feature type="transmembrane region" description="Helical" evidence="10">
    <location>
        <begin position="447"/>
        <end position="468"/>
    </location>
</feature>
<feature type="transmembrane region" description="Helical" evidence="10">
    <location>
        <begin position="313"/>
        <end position="346"/>
    </location>
</feature>
<feature type="transmembrane region" description="Helical" evidence="10">
    <location>
        <begin position="6"/>
        <end position="28"/>
    </location>
</feature>
<dbReference type="GO" id="GO:0015123">
    <property type="term" value="F:acetate transmembrane transporter activity"/>
    <property type="evidence" value="ECO:0007669"/>
    <property type="project" value="TreeGrafter"/>
</dbReference>
<comment type="similarity">
    <text evidence="2 9">Belongs to the sodium:solute symporter (SSF) (TC 2.A.21) family.</text>
</comment>
<keyword evidence="5 10" id="KW-0812">Transmembrane</keyword>
<dbReference type="AlphaFoldDB" id="C8XCJ7"/>
<keyword evidence="3" id="KW-0813">Transport</keyword>
<keyword evidence="4" id="KW-1003">Cell membrane</keyword>
<feature type="transmembrane region" description="Helical" evidence="10">
    <location>
        <begin position="232"/>
        <end position="254"/>
    </location>
</feature>
<feature type="transmembrane region" description="Helical" evidence="10">
    <location>
        <begin position="358"/>
        <end position="378"/>
    </location>
</feature>
<dbReference type="KEGG" id="nml:Namu_1155"/>
<evidence type="ECO:0000256" key="7">
    <source>
        <dbReference type="ARBA" id="ARBA00022989"/>
    </source>
</evidence>
<evidence type="ECO:0000256" key="2">
    <source>
        <dbReference type="ARBA" id="ARBA00006434"/>
    </source>
</evidence>
<evidence type="ECO:0000256" key="8">
    <source>
        <dbReference type="ARBA" id="ARBA00023136"/>
    </source>
</evidence>
<dbReference type="STRING" id="479431.Namu_1155"/>
<evidence type="ECO:0000256" key="4">
    <source>
        <dbReference type="ARBA" id="ARBA00022475"/>
    </source>
</evidence>
<keyword evidence="7 10" id="KW-1133">Transmembrane helix</keyword>